<dbReference type="Proteomes" id="UP000366872">
    <property type="component" value="Unassembled WGS sequence"/>
</dbReference>
<dbReference type="SMART" id="SM00387">
    <property type="entry name" value="HATPase_c"/>
    <property type="match status" value="1"/>
</dbReference>
<evidence type="ECO:0000259" key="11">
    <source>
        <dbReference type="PROSITE" id="PS50112"/>
    </source>
</evidence>
<dbReference type="Gene3D" id="3.30.565.10">
    <property type="entry name" value="Histidine kinase-like ATPase, C-terminal domain"/>
    <property type="match status" value="1"/>
</dbReference>
<comment type="catalytic activity">
    <reaction evidence="1">
        <text>ATP + protein L-histidine = ADP + protein N-phospho-L-histidine.</text>
        <dbReference type="EC" id="2.7.13.3"/>
    </reaction>
</comment>
<dbReference type="PANTHER" id="PTHR43065:SF10">
    <property type="entry name" value="PEROXIDE STRESS-ACTIVATED HISTIDINE KINASE MAK3"/>
    <property type="match status" value="1"/>
</dbReference>
<dbReference type="InterPro" id="IPR013767">
    <property type="entry name" value="PAS_fold"/>
</dbReference>
<sequence length="610" mass="67629">MHKILTVSTLLRRFTAYALITVYLSVVYFITASIMRFACEALEISMTFPIHLTSALAVAFSMLPARSRMQKATDLLFGGTNYFNVQDTVRKASDIFQSVTTITSLLDHFSNLLVSAFGTERVIILTATDGGYKQQYPYPLDNAVFFSENSALVGMLERNRDPVCAESLLRIRETSEIHDTIKNLKSSDANIATGVFSKSKLNGIVLFGTRHKGRIYDKTEQDAIQILCNQFAVAFENAQLYTEMQDSKIRNEIMLDQLVSGVIVASPDRKITLFNHEAQRITGIVESEAIGQNIDILPKAIAMALEETLEDKTGLRNIDASLYSPEVREESVSIRMGSAFLFGHDDKPMGALLVFTDTTELKGLEEQVRRSDQLSSVGTLAAGMAHEIKNPLVTIKTFTQLLPKRYDDEDFRQEFSSLVAHEVSRIDGIVNELLSFSKPAKPHLVPMKLQHTIDQILKLTHEQMVQSNIQLKNKCTAENDMIFGDAKLLSQALINLNLNAAEAIGEGGTITVGTLNCTYRFANGDSPEHAKTKHCIRLQITDTGKGIERKDLQKIFDPFFTSKSEGTGMGLSVAHGIINEHHGVIEVESEPGLGTTFYVYIPLLEEGIAS</sequence>
<feature type="domain" description="Histidine kinase" evidence="10">
    <location>
        <begin position="383"/>
        <end position="605"/>
    </location>
</feature>
<dbReference type="GO" id="GO:0000155">
    <property type="term" value="F:phosphorelay sensor kinase activity"/>
    <property type="evidence" value="ECO:0007669"/>
    <property type="project" value="InterPro"/>
</dbReference>
<dbReference type="InterPro" id="IPR005467">
    <property type="entry name" value="His_kinase_dom"/>
</dbReference>
<dbReference type="GO" id="GO:0006355">
    <property type="term" value="P:regulation of DNA-templated transcription"/>
    <property type="evidence" value="ECO:0007669"/>
    <property type="project" value="InterPro"/>
</dbReference>
<evidence type="ECO:0000256" key="1">
    <source>
        <dbReference type="ARBA" id="ARBA00000085"/>
    </source>
</evidence>
<evidence type="ECO:0000256" key="2">
    <source>
        <dbReference type="ARBA" id="ARBA00012438"/>
    </source>
</evidence>
<keyword evidence="6" id="KW-0418">Kinase</keyword>
<dbReference type="Gene3D" id="1.10.287.130">
    <property type="match status" value="1"/>
</dbReference>
<evidence type="ECO:0000256" key="5">
    <source>
        <dbReference type="ARBA" id="ARBA00022741"/>
    </source>
</evidence>
<evidence type="ECO:0000259" key="10">
    <source>
        <dbReference type="PROSITE" id="PS50109"/>
    </source>
</evidence>
<dbReference type="SUPFAM" id="SSF55874">
    <property type="entry name" value="ATPase domain of HSP90 chaperone/DNA topoisomerase II/histidine kinase"/>
    <property type="match status" value="1"/>
</dbReference>
<dbReference type="GO" id="GO:0005524">
    <property type="term" value="F:ATP binding"/>
    <property type="evidence" value="ECO:0007669"/>
    <property type="project" value="UniProtKB-KW"/>
</dbReference>
<dbReference type="InterPro" id="IPR036097">
    <property type="entry name" value="HisK_dim/P_sf"/>
</dbReference>
<keyword evidence="4" id="KW-0808">Transferase</keyword>
<dbReference type="AlphaFoldDB" id="A0A6C2U9M3"/>
<accession>A0A6C2U9M3</accession>
<keyword evidence="9" id="KW-0812">Transmembrane</keyword>
<keyword evidence="8" id="KW-0902">Two-component regulatory system</keyword>
<dbReference type="PROSITE" id="PS50112">
    <property type="entry name" value="PAS"/>
    <property type="match status" value="1"/>
</dbReference>
<keyword evidence="9" id="KW-1133">Transmembrane helix</keyword>
<dbReference type="InterPro" id="IPR000014">
    <property type="entry name" value="PAS"/>
</dbReference>
<evidence type="ECO:0000313" key="12">
    <source>
        <dbReference type="EMBL" id="VGO16802.1"/>
    </source>
</evidence>
<keyword evidence="9" id="KW-0472">Membrane</keyword>
<dbReference type="Gene3D" id="3.30.450.40">
    <property type="match status" value="1"/>
</dbReference>
<dbReference type="SMART" id="SM00091">
    <property type="entry name" value="PAS"/>
    <property type="match status" value="1"/>
</dbReference>
<evidence type="ECO:0000256" key="9">
    <source>
        <dbReference type="SAM" id="Phobius"/>
    </source>
</evidence>
<feature type="transmembrane region" description="Helical" evidence="9">
    <location>
        <begin position="16"/>
        <end position="38"/>
    </location>
</feature>
<gene>
    <name evidence="12" type="primary">zraS_2</name>
    <name evidence="12" type="ORF">PDESU_05394</name>
</gene>
<dbReference type="CDD" id="cd00082">
    <property type="entry name" value="HisKA"/>
    <property type="match status" value="1"/>
</dbReference>
<keyword evidence="3" id="KW-0597">Phosphoprotein</keyword>
<dbReference type="InterPro" id="IPR036890">
    <property type="entry name" value="HATPase_C_sf"/>
</dbReference>
<dbReference type="SMART" id="SM00388">
    <property type="entry name" value="HisKA"/>
    <property type="match status" value="1"/>
</dbReference>
<dbReference type="CDD" id="cd00130">
    <property type="entry name" value="PAS"/>
    <property type="match status" value="1"/>
</dbReference>
<name>A0A6C2U9M3_PONDE</name>
<proteinExistence type="predicted"/>
<dbReference type="Gene3D" id="3.30.450.20">
    <property type="entry name" value="PAS domain"/>
    <property type="match status" value="1"/>
</dbReference>
<reference evidence="12 13" key="1">
    <citation type="submission" date="2019-04" db="EMBL/GenBank/DDBJ databases">
        <authorList>
            <person name="Van Vliet M D."/>
        </authorList>
    </citation>
    <scope>NUCLEOTIDE SEQUENCE [LARGE SCALE GENOMIC DNA]</scope>
    <source>
        <strain evidence="12 13">F1</strain>
    </source>
</reference>
<dbReference type="Pfam" id="PF00989">
    <property type="entry name" value="PAS"/>
    <property type="match status" value="1"/>
</dbReference>
<dbReference type="InterPro" id="IPR003594">
    <property type="entry name" value="HATPase_dom"/>
</dbReference>
<dbReference type="PRINTS" id="PR00344">
    <property type="entry name" value="BCTRLSENSOR"/>
</dbReference>
<evidence type="ECO:0000256" key="3">
    <source>
        <dbReference type="ARBA" id="ARBA00022553"/>
    </source>
</evidence>
<evidence type="ECO:0000256" key="6">
    <source>
        <dbReference type="ARBA" id="ARBA00022777"/>
    </source>
</evidence>
<dbReference type="InterPro" id="IPR003661">
    <property type="entry name" value="HisK_dim/P_dom"/>
</dbReference>
<dbReference type="InterPro" id="IPR029016">
    <property type="entry name" value="GAF-like_dom_sf"/>
</dbReference>
<dbReference type="EC" id="2.7.13.3" evidence="2"/>
<keyword evidence="5" id="KW-0547">Nucleotide-binding</keyword>
<keyword evidence="7" id="KW-0067">ATP-binding</keyword>
<dbReference type="Pfam" id="PF00512">
    <property type="entry name" value="HisKA"/>
    <property type="match status" value="1"/>
</dbReference>
<dbReference type="PROSITE" id="PS50109">
    <property type="entry name" value="HIS_KIN"/>
    <property type="match status" value="1"/>
</dbReference>
<dbReference type="InterPro" id="IPR004358">
    <property type="entry name" value="Sig_transdc_His_kin-like_C"/>
</dbReference>
<dbReference type="SUPFAM" id="SSF47384">
    <property type="entry name" value="Homodimeric domain of signal transducing histidine kinase"/>
    <property type="match status" value="1"/>
</dbReference>
<dbReference type="InterPro" id="IPR035965">
    <property type="entry name" value="PAS-like_dom_sf"/>
</dbReference>
<dbReference type="Pfam" id="PF02518">
    <property type="entry name" value="HATPase_c"/>
    <property type="match status" value="1"/>
</dbReference>
<dbReference type="SUPFAM" id="SSF55781">
    <property type="entry name" value="GAF domain-like"/>
    <property type="match status" value="1"/>
</dbReference>
<feature type="domain" description="PAS" evidence="11">
    <location>
        <begin position="247"/>
        <end position="293"/>
    </location>
</feature>
<keyword evidence="13" id="KW-1185">Reference proteome</keyword>
<dbReference type="SUPFAM" id="SSF55785">
    <property type="entry name" value="PYP-like sensor domain (PAS domain)"/>
    <property type="match status" value="2"/>
</dbReference>
<protein>
    <recommendedName>
        <fullName evidence="2">histidine kinase</fullName>
        <ecNumber evidence="2">2.7.13.3</ecNumber>
    </recommendedName>
</protein>
<dbReference type="PANTHER" id="PTHR43065">
    <property type="entry name" value="SENSOR HISTIDINE KINASE"/>
    <property type="match status" value="1"/>
</dbReference>
<evidence type="ECO:0000313" key="13">
    <source>
        <dbReference type="Proteomes" id="UP000366872"/>
    </source>
</evidence>
<evidence type="ECO:0000256" key="4">
    <source>
        <dbReference type="ARBA" id="ARBA00022679"/>
    </source>
</evidence>
<evidence type="ECO:0000256" key="8">
    <source>
        <dbReference type="ARBA" id="ARBA00023012"/>
    </source>
</evidence>
<evidence type="ECO:0000256" key="7">
    <source>
        <dbReference type="ARBA" id="ARBA00022840"/>
    </source>
</evidence>
<dbReference type="EMBL" id="CAAHFG010000004">
    <property type="protein sequence ID" value="VGO16802.1"/>
    <property type="molecule type" value="Genomic_DNA"/>
</dbReference>
<organism evidence="12 13">
    <name type="scientific">Pontiella desulfatans</name>
    <dbReference type="NCBI Taxonomy" id="2750659"/>
    <lineage>
        <taxon>Bacteria</taxon>
        <taxon>Pseudomonadati</taxon>
        <taxon>Kiritimatiellota</taxon>
        <taxon>Kiritimatiellia</taxon>
        <taxon>Kiritimatiellales</taxon>
        <taxon>Pontiellaceae</taxon>
        <taxon>Pontiella</taxon>
    </lineage>
</organism>